<protein>
    <submittedName>
        <fullName evidence="2">Uncharacterized protein</fullName>
    </submittedName>
</protein>
<organism evidence="2 3">
    <name type="scientific">Xylaria hypoxylon</name>
    <dbReference type="NCBI Taxonomy" id="37992"/>
    <lineage>
        <taxon>Eukaryota</taxon>
        <taxon>Fungi</taxon>
        <taxon>Dikarya</taxon>
        <taxon>Ascomycota</taxon>
        <taxon>Pezizomycotina</taxon>
        <taxon>Sordariomycetes</taxon>
        <taxon>Xylariomycetidae</taxon>
        <taxon>Xylariales</taxon>
        <taxon>Xylariaceae</taxon>
        <taxon>Xylaria</taxon>
    </lineage>
</organism>
<dbReference type="EMBL" id="SKBN01000257">
    <property type="protein sequence ID" value="TGJ79861.1"/>
    <property type="molecule type" value="Genomic_DNA"/>
</dbReference>
<reference evidence="2 3" key="1">
    <citation type="submission" date="2019-03" db="EMBL/GenBank/DDBJ databases">
        <title>Draft genome sequence of Xylaria hypoxylon DSM 108379, a ubiquitous saprotrophic-parasitic fungi on hardwood.</title>
        <authorList>
            <person name="Buettner E."/>
            <person name="Leonhardt S."/>
            <person name="Gebauer A.M."/>
            <person name="Liers C."/>
            <person name="Hofrichter M."/>
            <person name="Kellner H."/>
        </authorList>
    </citation>
    <scope>NUCLEOTIDE SEQUENCE [LARGE SCALE GENOMIC DNA]</scope>
    <source>
        <strain evidence="2 3">DSM 108379</strain>
    </source>
</reference>
<feature type="region of interest" description="Disordered" evidence="1">
    <location>
        <begin position="102"/>
        <end position="142"/>
    </location>
</feature>
<evidence type="ECO:0000313" key="2">
    <source>
        <dbReference type="EMBL" id="TGJ79861.1"/>
    </source>
</evidence>
<proteinExistence type="predicted"/>
<dbReference type="AlphaFoldDB" id="A0A4Z0YKG5"/>
<accession>A0A4Z0YKG5</accession>
<dbReference type="Proteomes" id="UP000297716">
    <property type="component" value="Unassembled WGS sequence"/>
</dbReference>
<feature type="compositionally biased region" description="Polar residues" evidence="1">
    <location>
        <begin position="102"/>
        <end position="111"/>
    </location>
</feature>
<keyword evidence="3" id="KW-1185">Reference proteome</keyword>
<feature type="region of interest" description="Disordered" evidence="1">
    <location>
        <begin position="1"/>
        <end position="26"/>
    </location>
</feature>
<comment type="caution">
    <text evidence="2">The sequence shown here is derived from an EMBL/GenBank/DDBJ whole genome shotgun (WGS) entry which is preliminary data.</text>
</comment>
<name>A0A4Z0YKG5_9PEZI</name>
<gene>
    <name evidence="2" type="ORF">E0Z10_g8905</name>
</gene>
<sequence>MSYPQTLSETQAANPSSQPNMPILPIRRGMPFKKMHRLREDIGKAMTKLAQAKTLVANAQKTEAYPPKKMERLRSDVRLKSADLVCLQKKLAPLEANFKKVQAQQKGTNGNRPAPKELQPPTKKQKKTDDRPGTNPSGQAPVVIEPMMNTATLEVTLSPGGCALTANECQYDHLERLRRQYARPFELFCEEMDSIGDSCLTGICLAMPNMPWSIAVSRLAFLTKSTLDSHGGHHSDVLYLSTGTTVGCQHHMRYIKLAELMVIQDWRDFMRWAHHQSHVFNLCGQPSCIKLKHMCLEPVDCLSSRTKCRTDFDEFVKGARLPGQPTNRGLSSTPTECSSPGCWPPCLHAHRASSILHSVAVEYAAFNHVSFGSVTSSVKQELYTPVNEHQLGKLVSNKDIGLAFPFQISYGHIFVTKREDNLMVEVDTLLPIPSMYTSEEMQHILQKLPAWTDISFNFFMSSIFWNARRRNAPSLAMSENDSNLNTRFDHRSPRYQCPFCHGFDNYFDPADSLVETIADFGDFVEALRHMMLAHTRVPIVRKLRFLYEETQECPKISDAWKVILGEKYNVSIARLATGEIPQAIADLWGYVASAGRMPTEVSKDVAVEPMTEHEIKSELECGNTLC</sequence>
<dbReference type="OrthoDB" id="4716588at2759"/>
<feature type="compositionally biased region" description="Polar residues" evidence="1">
    <location>
        <begin position="1"/>
        <end position="20"/>
    </location>
</feature>
<evidence type="ECO:0000256" key="1">
    <source>
        <dbReference type="SAM" id="MobiDB-lite"/>
    </source>
</evidence>
<evidence type="ECO:0000313" key="3">
    <source>
        <dbReference type="Proteomes" id="UP000297716"/>
    </source>
</evidence>